<gene>
    <name evidence="2" type="ORF">SAMN05660236_2952</name>
</gene>
<dbReference type="EMBL" id="FUZU01000002">
    <property type="protein sequence ID" value="SKC73600.1"/>
    <property type="molecule type" value="Genomic_DNA"/>
</dbReference>
<feature type="transmembrane region" description="Helical" evidence="1">
    <location>
        <begin position="17"/>
        <end position="34"/>
    </location>
</feature>
<name>A0A1T5LCB4_9BACT</name>
<evidence type="ECO:0000313" key="2">
    <source>
        <dbReference type="EMBL" id="SKC73600.1"/>
    </source>
</evidence>
<accession>A0A1T5LCB4</accession>
<dbReference type="AlphaFoldDB" id="A0A1T5LCB4"/>
<sequence>MSLGEDKSTDAVFDKKSFHLVVLILFCLLTSYYLKSTFKPIEVNKLSTIKGALEKVPYWGATGGDFTYEYVEIIIADGNYIHLSSCSYETSDLNKIRLLQIGDSITFQTSDSIPKEKEYEVFTITSKEYGNILTVQDYNACEKNRWKMVYYIALASAAILILRIGIRTFDKYIGDKTA</sequence>
<protein>
    <submittedName>
        <fullName evidence="2">Uncharacterized protein</fullName>
    </submittedName>
</protein>
<proteinExistence type="predicted"/>
<dbReference type="RefSeq" id="WP_079687522.1">
    <property type="nucleotide sequence ID" value="NZ_FUZU01000002.1"/>
</dbReference>
<keyword evidence="1" id="KW-0472">Membrane</keyword>
<reference evidence="2 3" key="1">
    <citation type="submission" date="2017-02" db="EMBL/GenBank/DDBJ databases">
        <authorList>
            <person name="Peterson S.W."/>
        </authorList>
    </citation>
    <scope>NUCLEOTIDE SEQUENCE [LARGE SCALE GENOMIC DNA]</scope>
    <source>
        <strain evidence="2 3">DSM 25262</strain>
    </source>
</reference>
<evidence type="ECO:0000256" key="1">
    <source>
        <dbReference type="SAM" id="Phobius"/>
    </source>
</evidence>
<feature type="transmembrane region" description="Helical" evidence="1">
    <location>
        <begin position="148"/>
        <end position="166"/>
    </location>
</feature>
<evidence type="ECO:0000313" key="3">
    <source>
        <dbReference type="Proteomes" id="UP000190961"/>
    </source>
</evidence>
<keyword evidence="3" id="KW-1185">Reference proteome</keyword>
<keyword evidence="1" id="KW-1133">Transmembrane helix</keyword>
<organism evidence="2 3">
    <name type="scientific">Ohtaekwangia koreensis</name>
    <dbReference type="NCBI Taxonomy" id="688867"/>
    <lineage>
        <taxon>Bacteria</taxon>
        <taxon>Pseudomonadati</taxon>
        <taxon>Bacteroidota</taxon>
        <taxon>Cytophagia</taxon>
        <taxon>Cytophagales</taxon>
        <taxon>Fulvivirgaceae</taxon>
        <taxon>Ohtaekwangia</taxon>
    </lineage>
</organism>
<dbReference type="Proteomes" id="UP000190961">
    <property type="component" value="Unassembled WGS sequence"/>
</dbReference>
<keyword evidence="1" id="KW-0812">Transmembrane</keyword>
<dbReference type="STRING" id="688867.SAMN05660236_2952"/>